<evidence type="ECO:0000313" key="1">
    <source>
        <dbReference type="EMBL" id="GAA0343909.1"/>
    </source>
</evidence>
<dbReference type="Proteomes" id="UP001500782">
    <property type="component" value="Unassembled WGS sequence"/>
</dbReference>
<evidence type="ECO:0000313" key="2">
    <source>
        <dbReference type="Proteomes" id="UP001500782"/>
    </source>
</evidence>
<proteinExistence type="predicted"/>
<protein>
    <submittedName>
        <fullName evidence="1">Uncharacterized protein</fullName>
    </submittedName>
</protein>
<sequence>MSRKKVSKTISFTLVILLIFLGINSYQHYQNEKQQWENFIRHFYSTIDRAHNRIDLLIEKRPTDEALSQVIRELEIEFIKANEIVISGNSYVDDDIYNTFFFRRVPSLLNGLKMTGTLTAEIQPLAEDNQLDEAEVAILQVIKDCLTKAKQAIYSEGENGPNLDLTVAELNDVLKTYLLKDIPEIYNESRS</sequence>
<reference evidence="1 2" key="1">
    <citation type="journal article" date="2019" name="Int. J. Syst. Evol. Microbiol.">
        <title>The Global Catalogue of Microorganisms (GCM) 10K type strain sequencing project: providing services to taxonomists for standard genome sequencing and annotation.</title>
        <authorList>
            <consortium name="The Broad Institute Genomics Platform"/>
            <consortium name="The Broad Institute Genome Sequencing Center for Infectious Disease"/>
            <person name="Wu L."/>
            <person name="Ma J."/>
        </authorList>
    </citation>
    <scope>NUCLEOTIDE SEQUENCE [LARGE SCALE GENOMIC DNA]</scope>
    <source>
        <strain evidence="1 2">JCM 9731</strain>
    </source>
</reference>
<accession>A0ABN0WQ53</accession>
<keyword evidence="2" id="KW-1185">Reference proteome</keyword>
<comment type="caution">
    <text evidence="1">The sequence shown here is derived from an EMBL/GenBank/DDBJ whole genome shotgun (WGS) entry which is preliminary data.</text>
</comment>
<dbReference type="RefSeq" id="WP_343802725.1">
    <property type="nucleotide sequence ID" value="NZ_BAAADJ010000062.1"/>
</dbReference>
<name>A0ABN0WQ53_9BACI</name>
<dbReference type="EMBL" id="BAAADJ010000062">
    <property type="protein sequence ID" value="GAA0343909.1"/>
    <property type="molecule type" value="Genomic_DNA"/>
</dbReference>
<gene>
    <name evidence="1" type="ORF">GCM10008967_37940</name>
</gene>
<organism evidence="1 2">
    <name type="scientific">Bacillus carboniphilus</name>
    <dbReference type="NCBI Taxonomy" id="86663"/>
    <lineage>
        <taxon>Bacteria</taxon>
        <taxon>Bacillati</taxon>
        <taxon>Bacillota</taxon>
        <taxon>Bacilli</taxon>
        <taxon>Bacillales</taxon>
        <taxon>Bacillaceae</taxon>
        <taxon>Bacillus</taxon>
    </lineage>
</organism>